<protein>
    <submittedName>
        <fullName evidence="2">Uncharacterized protein</fullName>
    </submittedName>
</protein>
<name>A0A2P2NE73_RHIMU</name>
<keyword evidence="1" id="KW-0472">Membrane</keyword>
<reference evidence="2" key="1">
    <citation type="submission" date="2018-02" db="EMBL/GenBank/DDBJ databases">
        <title>Rhizophora mucronata_Transcriptome.</title>
        <authorList>
            <person name="Meera S.P."/>
            <person name="Sreeshan A."/>
            <person name="Augustine A."/>
        </authorList>
    </citation>
    <scope>NUCLEOTIDE SEQUENCE</scope>
    <source>
        <tissue evidence="2">Leaf</tissue>
    </source>
</reference>
<organism evidence="2">
    <name type="scientific">Rhizophora mucronata</name>
    <name type="common">Asiatic mangrove</name>
    <dbReference type="NCBI Taxonomy" id="61149"/>
    <lineage>
        <taxon>Eukaryota</taxon>
        <taxon>Viridiplantae</taxon>
        <taxon>Streptophyta</taxon>
        <taxon>Embryophyta</taxon>
        <taxon>Tracheophyta</taxon>
        <taxon>Spermatophyta</taxon>
        <taxon>Magnoliopsida</taxon>
        <taxon>eudicotyledons</taxon>
        <taxon>Gunneridae</taxon>
        <taxon>Pentapetalae</taxon>
        <taxon>rosids</taxon>
        <taxon>fabids</taxon>
        <taxon>Malpighiales</taxon>
        <taxon>Rhizophoraceae</taxon>
        <taxon>Rhizophora</taxon>
    </lineage>
</organism>
<accession>A0A2P2NE73</accession>
<dbReference type="EMBL" id="GGEC01060280">
    <property type="protein sequence ID" value="MBX40764.1"/>
    <property type="molecule type" value="Transcribed_RNA"/>
</dbReference>
<evidence type="ECO:0000256" key="1">
    <source>
        <dbReference type="SAM" id="Phobius"/>
    </source>
</evidence>
<evidence type="ECO:0000313" key="2">
    <source>
        <dbReference type="EMBL" id="MBX40764.1"/>
    </source>
</evidence>
<proteinExistence type="predicted"/>
<feature type="transmembrane region" description="Helical" evidence="1">
    <location>
        <begin position="14"/>
        <end position="31"/>
    </location>
</feature>
<sequence>MTIIKCCTAKYQSVAYSIFVALLLAYLNHLVSTIRII</sequence>
<keyword evidence="1" id="KW-0812">Transmembrane</keyword>
<dbReference type="AlphaFoldDB" id="A0A2P2NE73"/>
<keyword evidence="1" id="KW-1133">Transmembrane helix</keyword>